<reference evidence="1" key="1">
    <citation type="submission" date="2020-05" db="EMBL/GenBank/DDBJ databases">
        <authorList>
            <person name="Chiriac C."/>
            <person name="Salcher M."/>
            <person name="Ghai R."/>
            <person name="Kavagutti S V."/>
        </authorList>
    </citation>
    <scope>NUCLEOTIDE SEQUENCE</scope>
</reference>
<evidence type="ECO:0000313" key="1">
    <source>
        <dbReference type="EMBL" id="CAB4180136.1"/>
    </source>
</evidence>
<proteinExistence type="predicted"/>
<organism evidence="1">
    <name type="scientific">uncultured Caudovirales phage</name>
    <dbReference type="NCBI Taxonomy" id="2100421"/>
    <lineage>
        <taxon>Viruses</taxon>
        <taxon>Duplodnaviria</taxon>
        <taxon>Heunggongvirae</taxon>
        <taxon>Uroviricota</taxon>
        <taxon>Caudoviricetes</taxon>
        <taxon>Peduoviridae</taxon>
        <taxon>Maltschvirus</taxon>
        <taxon>Maltschvirus maltsch</taxon>
    </lineage>
</organism>
<protein>
    <submittedName>
        <fullName evidence="1">Uncharacterized protein</fullName>
    </submittedName>
</protein>
<gene>
    <name evidence="1" type="ORF">UFOVP1043_12</name>
</gene>
<dbReference type="EMBL" id="LR797001">
    <property type="protein sequence ID" value="CAB4180136.1"/>
    <property type="molecule type" value="Genomic_DNA"/>
</dbReference>
<sequence>MHKELQGFGDNAVAVWGTNAVEDESVGIAGHYHVECRDKDGNFKWEESFPNLVNAIGKELLLDTLLRTSGTYTTVGPFLGLIDSSPTFLAADTMTSHAGWTEFINYTVSASPVRGTAVFAASTSAGLSPVNITTSLATAITYTITGAGGTVAGCFLVTGSGAVSTQSSTAGTLYSAGAFAVPKVTTAGDTVAVTYSTTATS</sequence>
<name>A0A6J5QCP4_9CAUD</name>
<accession>A0A6J5QCP4</accession>